<evidence type="ECO:0000313" key="2">
    <source>
        <dbReference type="Proteomes" id="UP000800097"/>
    </source>
</evidence>
<dbReference type="Proteomes" id="UP000800097">
    <property type="component" value="Unassembled WGS sequence"/>
</dbReference>
<gene>
    <name evidence="1" type="ORF">EI97DRAFT_473270</name>
</gene>
<dbReference type="EMBL" id="ML986484">
    <property type="protein sequence ID" value="KAF2281617.1"/>
    <property type="molecule type" value="Genomic_DNA"/>
</dbReference>
<dbReference type="GeneID" id="54555052"/>
<reference evidence="1" key="1">
    <citation type="journal article" date="2020" name="Stud. Mycol.">
        <title>101 Dothideomycetes genomes: a test case for predicting lifestyles and emergence of pathogens.</title>
        <authorList>
            <person name="Haridas S."/>
            <person name="Albert R."/>
            <person name="Binder M."/>
            <person name="Bloem J."/>
            <person name="Labutti K."/>
            <person name="Salamov A."/>
            <person name="Andreopoulos B."/>
            <person name="Baker S."/>
            <person name="Barry K."/>
            <person name="Bills G."/>
            <person name="Bluhm B."/>
            <person name="Cannon C."/>
            <person name="Castanera R."/>
            <person name="Culley D."/>
            <person name="Daum C."/>
            <person name="Ezra D."/>
            <person name="Gonzalez J."/>
            <person name="Henrissat B."/>
            <person name="Kuo A."/>
            <person name="Liang C."/>
            <person name="Lipzen A."/>
            <person name="Lutzoni F."/>
            <person name="Magnuson J."/>
            <person name="Mondo S."/>
            <person name="Nolan M."/>
            <person name="Ohm R."/>
            <person name="Pangilinan J."/>
            <person name="Park H.-J."/>
            <person name="Ramirez L."/>
            <person name="Alfaro M."/>
            <person name="Sun H."/>
            <person name="Tritt A."/>
            <person name="Yoshinaga Y."/>
            <person name="Zwiers L.-H."/>
            <person name="Turgeon B."/>
            <person name="Goodwin S."/>
            <person name="Spatafora J."/>
            <person name="Crous P."/>
            <person name="Grigoriev I."/>
        </authorList>
    </citation>
    <scope>NUCLEOTIDE SEQUENCE</scope>
    <source>
        <strain evidence="1">CBS 379.55</strain>
    </source>
</reference>
<dbReference type="AlphaFoldDB" id="A0A6A6JYX9"/>
<name>A0A6A6JYX9_WESOR</name>
<evidence type="ECO:0000313" key="1">
    <source>
        <dbReference type="EMBL" id="KAF2281617.1"/>
    </source>
</evidence>
<sequence length="207" mass="23676">MRTYCCNLFPETAPRVCWCACSKNETEAETLRSDSVLPRKGKEIFMGCAGYVSWRVPPERNISRLSRTLGASLEFDSTLIRPQAMPDWPMGRLMFWPGVVCEARTLLKGNRGRTRKLAPQRDRNNPRLAAGIGNWLCHNQALTWFSFLFHTPLTENKNELDSCTPTTCWWVFWRAHSIAIVRSRACPIGCPVGPLSLRYNCQGYLFQ</sequence>
<dbReference type="RefSeq" id="XP_033659154.1">
    <property type="nucleotide sequence ID" value="XM_033801877.1"/>
</dbReference>
<protein>
    <submittedName>
        <fullName evidence="1">Uncharacterized protein</fullName>
    </submittedName>
</protein>
<organism evidence="1 2">
    <name type="scientific">Westerdykella ornata</name>
    <dbReference type="NCBI Taxonomy" id="318751"/>
    <lineage>
        <taxon>Eukaryota</taxon>
        <taxon>Fungi</taxon>
        <taxon>Dikarya</taxon>
        <taxon>Ascomycota</taxon>
        <taxon>Pezizomycotina</taxon>
        <taxon>Dothideomycetes</taxon>
        <taxon>Pleosporomycetidae</taxon>
        <taxon>Pleosporales</taxon>
        <taxon>Sporormiaceae</taxon>
        <taxon>Westerdykella</taxon>
    </lineage>
</organism>
<proteinExistence type="predicted"/>
<keyword evidence="2" id="KW-1185">Reference proteome</keyword>
<accession>A0A6A6JYX9</accession>